<dbReference type="PANTHER" id="PTHR43715">
    <property type="entry name" value="GDP-MANNOSE 4,6-DEHYDRATASE"/>
    <property type="match status" value="1"/>
</dbReference>
<keyword evidence="4 6" id="KW-0456">Lyase</keyword>
<comment type="cofactor">
    <cofactor evidence="1">
        <name>NADP(+)</name>
        <dbReference type="ChEBI" id="CHEBI:58349"/>
    </cofactor>
</comment>
<evidence type="ECO:0000256" key="3">
    <source>
        <dbReference type="ARBA" id="ARBA00011989"/>
    </source>
</evidence>
<dbReference type="SUPFAM" id="SSF51735">
    <property type="entry name" value="NAD(P)-binding Rossmann-fold domains"/>
    <property type="match status" value="1"/>
</dbReference>
<dbReference type="EMBL" id="UOEW01000039">
    <property type="protein sequence ID" value="VAW33611.1"/>
    <property type="molecule type" value="Genomic_DNA"/>
</dbReference>
<proteinExistence type="inferred from homology"/>
<dbReference type="InterPro" id="IPR036291">
    <property type="entry name" value="NAD(P)-bd_dom_sf"/>
</dbReference>
<dbReference type="GO" id="GO:0008446">
    <property type="term" value="F:GDP-mannose 4,6-dehydratase activity"/>
    <property type="evidence" value="ECO:0007669"/>
    <property type="project" value="UniProtKB-EC"/>
</dbReference>
<organism evidence="6">
    <name type="scientific">hydrothermal vent metagenome</name>
    <dbReference type="NCBI Taxonomy" id="652676"/>
    <lineage>
        <taxon>unclassified sequences</taxon>
        <taxon>metagenomes</taxon>
        <taxon>ecological metagenomes</taxon>
    </lineage>
</organism>
<sequence length="336" mass="37623">MTIKTALITGITGQDGALLARYLLEQDYKIIAPTRLNPDKSKLKTLNIGTHPDIEFIVYQKFCDFDAIIKQNLPDEIYHLAAMSHVGQSHQNPQQVFTVNTHWTTLLLQAVAQSSPQTKFFFASSCEIFASNISHRVTENSIKQPNNPYGISKLAAHLMVQYYRKVNSIFACNGILFNHESKIRDDSFVSKKICKEVARIVKHGGEPLFLGNIAAKKDWGYAADYVRIFHSMLQQNSADDYVIATGVLHSVKDMVNCAFAALDYTITWHGEGPDITATNAKGKVVVAINPKFFRPLDNRFLCGDSTKAQQTLGFNQITPFADWVQSMVLAEYQKPA</sequence>
<dbReference type="EC" id="4.2.1.47" evidence="3"/>
<dbReference type="Gene3D" id="3.90.25.10">
    <property type="entry name" value="UDP-galactose 4-epimerase, domain 1"/>
    <property type="match status" value="1"/>
</dbReference>
<evidence type="ECO:0000256" key="4">
    <source>
        <dbReference type="ARBA" id="ARBA00023239"/>
    </source>
</evidence>
<accession>A0A3B0UR77</accession>
<dbReference type="InterPro" id="IPR006368">
    <property type="entry name" value="GDP_Man_deHydtase"/>
</dbReference>
<evidence type="ECO:0000256" key="2">
    <source>
        <dbReference type="ARBA" id="ARBA00009263"/>
    </source>
</evidence>
<evidence type="ECO:0000256" key="1">
    <source>
        <dbReference type="ARBA" id="ARBA00001937"/>
    </source>
</evidence>
<comment type="similarity">
    <text evidence="2">Belongs to the NAD(P)-dependent epimerase/dehydratase family. GDP-mannose 4,6-dehydratase subfamily.</text>
</comment>
<dbReference type="PANTHER" id="PTHR43715:SF1">
    <property type="entry name" value="GDP-MANNOSE 4,6 DEHYDRATASE"/>
    <property type="match status" value="1"/>
</dbReference>
<dbReference type="Gene3D" id="3.40.50.720">
    <property type="entry name" value="NAD(P)-binding Rossmann-like Domain"/>
    <property type="match status" value="1"/>
</dbReference>
<dbReference type="GO" id="GO:0042351">
    <property type="term" value="P:'de novo' GDP-L-fucose biosynthetic process"/>
    <property type="evidence" value="ECO:0007669"/>
    <property type="project" value="TreeGrafter"/>
</dbReference>
<evidence type="ECO:0000313" key="6">
    <source>
        <dbReference type="EMBL" id="VAW33611.1"/>
    </source>
</evidence>
<dbReference type="AlphaFoldDB" id="A0A3B0UR77"/>
<evidence type="ECO:0000259" key="5">
    <source>
        <dbReference type="Pfam" id="PF16363"/>
    </source>
</evidence>
<reference evidence="6" key="1">
    <citation type="submission" date="2018-06" db="EMBL/GenBank/DDBJ databases">
        <authorList>
            <person name="Zhirakovskaya E."/>
        </authorList>
    </citation>
    <scope>NUCLEOTIDE SEQUENCE</scope>
</reference>
<gene>
    <name evidence="6" type="ORF">MNBD_GAMMA01-999</name>
</gene>
<feature type="domain" description="NAD(P)-binding" evidence="5">
    <location>
        <begin position="7"/>
        <end position="327"/>
    </location>
</feature>
<dbReference type="Pfam" id="PF16363">
    <property type="entry name" value="GDP_Man_Dehyd"/>
    <property type="match status" value="1"/>
</dbReference>
<dbReference type="InterPro" id="IPR016040">
    <property type="entry name" value="NAD(P)-bd_dom"/>
</dbReference>
<name>A0A3B0UR77_9ZZZZ</name>
<protein>
    <recommendedName>
        <fullName evidence="3">GDP-mannose 4,6-dehydratase</fullName>
        <ecNumber evidence="3">4.2.1.47</ecNumber>
    </recommendedName>
</protein>